<evidence type="ECO:0000313" key="9">
    <source>
        <dbReference type="EMBL" id="CDJ40145.1"/>
    </source>
</evidence>
<feature type="compositionally biased region" description="Basic and acidic residues" evidence="5">
    <location>
        <begin position="105"/>
        <end position="119"/>
    </location>
</feature>
<evidence type="ECO:0000256" key="4">
    <source>
        <dbReference type="ARBA" id="ARBA00023242"/>
    </source>
</evidence>
<name>U6KXC5_EIMTE</name>
<keyword evidence="6" id="KW-1133">Transmembrane helix</keyword>
<dbReference type="GO" id="GO:0005525">
    <property type="term" value="F:GTP binding"/>
    <property type="evidence" value="ECO:0007669"/>
    <property type="project" value="UniProtKB-KW"/>
</dbReference>
<feature type="transmembrane region" description="Helical" evidence="6">
    <location>
        <begin position="21"/>
        <end position="42"/>
    </location>
</feature>
<dbReference type="AlphaFoldDB" id="U6KXC5"/>
<dbReference type="PANTHER" id="PTHR11089">
    <property type="entry name" value="GTP-BINDING PROTEIN-RELATED"/>
    <property type="match status" value="1"/>
</dbReference>
<gene>
    <name evidence="9" type="ORF">ETH_00012210</name>
</gene>
<feature type="compositionally biased region" description="Low complexity" evidence="5">
    <location>
        <begin position="133"/>
        <end position="142"/>
    </location>
</feature>
<dbReference type="InterPro" id="IPR050755">
    <property type="entry name" value="TRAFAC_YlqF/YawG_RiboMat"/>
</dbReference>
<evidence type="ECO:0000313" key="10">
    <source>
        <dbReference type="Proteomes" id="UP000030747"/>
    </source>
</evidence>
<dbReference type="VEuPathDB" id="ToxoDB:ETH_00012210"/>
<sequence length="706" mass="75564">MRKVAKNKDGPVRRSKMKLGAIIPIGAAGASVAVIVLLLRWSSAAMFHLWVGPLSGLVAVAATAAATSSVTVTVYGLSEFRRDPGIPNSYPFKAELLANIARQKQEKEEQLQREREQKKQQKQQQRQQRQEQSEAAAAAVQADGATDAEALQRIADKAAAATTAFEAATAAGPSEADLALQSIASSLTLSSSKQQHVAALQRQQQQQLRQLLAASDIIIHVLDARLPLAFRCAGLERWALREGKKVILLLNKIDLLPAAALAAWLQHLQRSSACPVLAFKCSSSNSSSAGKRTGRWCAADPLHASDKLKRSSSHALGVQPLLKLLSSIAHAAAKPSHGGAAATSTAEGDKITTESRASATSSSSRPALGGGSGSSKAFMTVGVVGYPNVGKSSVVNALTRSVCTASVAALPGSTRQLKFIKLDAQTQLIDSPGVLFAPPAREEDRATILPHPLSILALQQQQQQQQQGRQVEKPLVASASVLLQSLLPVPQIPDPISVAEALISISCIQTLQRLYHLPSFSSPKEALHSLAMRRGKLLKGGIADIDAAAKMFLQGWQEGSIPYYSLPSGFRDNEPVRLVNKSDMEDEAVAALRQELADRQLAALGVTPATASAPARGPEAEAEIEDAQASYAGHGAMRLMFRDIAMTKRQREEQRAKTEASERMEHVAARQKQRKLEKKMRRGEEAAVSMEGEKATEGQTEVTEDF</sequence>
<dbReference type="GeneID" id="25251609"/>
<dbReference type="SUPFAM" id="SSF52540">
    <property type="entry name" value="P-loop containing nucleoside triphosphate hydrolases"/>
    <property type="match status" value="1"/>
</dbReference>
<feature type="region of interest" description="Disordered" evidence="5">
    <location>
        <begin position="105"/>
        <end position="142"/>
    </location>
</feature>
<keyword evidence="6" id="KW-0472">Membrane</keyword>
<dbReference type="Gene3D" id="1.10.1580.10">
    <property type="match status" value="1"/>
</dbReference>
<dbReference type="Gene3D" id="3.40.50.300">
    <property type="entry name" value="P-loop containing nucleotide triphosphate hydrolases"/>
    <property type="match status" value="1"/>
</dbReference>
<dbReference type="OrthoDB" id="10266128at2759"/>
<feature type="domain" description="G" evidence="7">
    <location>
        <begin position="380"/>
        <end position="446"/>
    </location>
</feature>
<dbReference type="InterPro" id="IPR027417">
    <property type="entry name" value="P-loop_NTPase"/>
</dbReference>
<dbReference type="RefSeq" id="XP_013230898.1">
    <property type="nucleotide sequence ID" value="XM_013375444.1"/>
</dbReference>
<keyword evidence="4" id="KW-0539">Nucleus</keyword>
<feature type="compositionally biased region" description="Polar residues" evidence="5">
    <location>
        <begin position="697"/>
        <end position="706"/>
    </location>
</feature>
<dbReference type="EMBL" id="HG674968">
    <property type="protein sequence ID" value="CDJ40145.1"/>
    <property type="molecule type" value="Genomic_DNA"/>
</dbReference>
<feature type="region of interest" description="Disordered" evidence="5">
    <location>
        <begin position="336"/>
        <end position="373"/>
    </location>
</feature>
<keyword evidence="3" id="KW-0342">GTP-binding</keyword>
<evidence type="ECO:0000256" key="3">
    <source>
        <dbReference type="ARBA" id="ARBA00023134"/>
    </source>
</evidence>
<evidence type="ECO:0000256" key="6">
    <source>
        <dbReference type="SAM" id="Phobius"/>
    </source>
</evidence>
<dbReference type="InterPro" id="IPR023179">
    <property type="entry name" value="GTP-bd_ortho_bundle_sf"/>
</dbReference>
<dbReference type="Proteomes" id="UP000030747">
    <property type="component" value="Unassembled WGS sequence"/>
</dbReference>
<dbReference type="Pfam" id="PF01926">
    <property type="entry name" value="MMR_HSR1"/>
    <property type="match status" value="1"/>
</dbReference>
<keyword evidence="6" id="KW-0812">Transmembrane</keyword>
<keyword evidence="2" id="KW-0547">Nucleotide-binding</keyword>
<comment type="subcellular location">
    <subcellularLocation>
        <location evidence="1">Nucleus</location>
    </subcellularLocation>
</comment>
<dbReference type="OMA" id="MRLMFRD"/>
<feature type="compositionally biased region" description="Low complexity" evidence="5">
    <location>
        <begin position="354"/>
        <end position="365"/>
    </location>
</feature>
<evidence type="ECO:0000256" key="5">
    <source>
        <dbReference type="SAM" id="MobiDB-lite"/>
    </source>
</evidence>
<dbReference type="Pfam" id="PF08701">
    <property type="entry name" value="GN3L_Grn1"/>
    <property type="match status" value="1"/>
</dbReference>
<dbReference type="InterPro" id="IPR014813">
    <property type="entry name" value="Gnl3_N_dom"/>
</dbReference>
<evidence type="ECO:0000256" key="2">
    <source>
        <dbReference type="ARBA" id="ARBA00022741"/>
    </source>
</evidence>
<dbReference type="PANTHER" id="PTHR11089:SF30">
    <property type="entry name" value="GUANINE NUCLEOTIDE-BINDING PROTEIN-LIKE 3 HOMOLOG"/>
    <property type="match status" value="1"/>
</dbReference>
<accession>U6KXC5</accession>
<evidence type="ECO:0000259" key="7">
    <source>
        <dbReference type="Pfam" id="PF01926"/>
    </source>
</evidence>
<dbReference type="GO" id="GO:0005730">
    <property type="term" value="C:nucleolus"/>
    <property type="evidence" value="ECO:0007669"/>
    <property type="project" value="UniProtKB-ARBA"/>
</dbReference>
<feature type="compositionally biased region" description="Basic residues" evidence="5">
    <location>
        <begin position="669"/>
        <end position="681"/>
    </location>
</feature>
<reference evidence="9" key="2">
    <citation type="submission" date="2013-10" db="EMBL/GenBank/DDBJ databases">
        <authorList>
            <person name="Aslett M."/>
        </authorList>
    </citation>
    <scope>NUCLEOTIDE SEQUENCE [LARGE SCALE GENOMIC DNA]</scope>
    <source>
        <strain evidence="9">Houghton</strain>
    </source>
</reference>
<dbReference type="VEuPathDB" id="ToxoDB:ETH2_1464700"/>
<feature type="domain" description="Guanine nucleotide-binding protein-like 3 N-terminal" evidence="8">
    <location>
        <begin position="81"/>
        <end position="124"/>
    </location>
</feature>
<reference evidence="9" key="1">
    <citation type="submission" date="2013-10" db="EMBL/GenBank/DDBJ databases">
        <title>Genomic analysis of the causative agents of coccidiosis in chickens.</title>
        <authorList>
            <person name="Reid A.J."/>
            <person name="Blake D."/>
            <person name="Billington K."/>
            <person name="Browne H."/>
            <person name="Dunn M."/>
            <person name="Hung S."/>
            <person name="Kawahara F."/>
            <person name="Miranda-Saavedra D."/>
            <person name="Mourier T."/>
            <person name="Nagra H."/>
            <person name="Otto T.D."/>
            <person name="Rawlings N."/>
            <person name="Sanchez A."/>
            <person name="Sanders M."/>
            <person name="Subramaniam C."/>
            <person name="Tay Y."/>
            <person name="Dear P."/>
            <person name="Doerig C."/>
            <person name="Gruber A."/>
            <person name="Parkinson J."/>
            <person name="Shirley M."/>
            <person name="Wan K.L."/>
            <person name="Berriman M."/>
            <person name="Tomley F."/>
            <person name="Pain A."/>
        </authorList>
    </citation>
    <scope>NUCLEOTIDE SEQUENCE [LARGE SCALE GENOMIC DNA]</scope>
    <source>
        <strain evidence="9">Houghton</strain>
    </source>
</reference>
<proteinExistence type="predicted"/>
<organism evidence="9 10">
    <name type="scientific">Eimeria tenella</name>
    <name type="common">Coccidian parasite</name>
    <dbReference type="NCBI Taxonomy" id="5802"/>
    <lineage>
        <taxon>Eukaryota</taxon>
        <taxon>Sar</taxon>
        <taxon>Alveolata</taxon>
        <taxon>Apicomplexa</taxon>
        <taxon>Conoidasida</taxon>
        <taxon>Coccidia</taxon>
        <taxon>Eucoccidiorida</taxon>
        <taxon>Eimeriorina</taxon>
        <taxon>Eimeriidae</taxon>
        <taxon>Eimeria</taxon>
    </lineage>
</organism>
<evidence type="ECO:0000256" key="1">
    <source>
        <dbReference type="ARBA" id="ARBA00004123"/>
    </source>
</evidence>
<evidence type="ECO:0000259" key="8">
    <source>
        <dbReference type="Pfam" id="PF08701"/>
    </source>
</evidence>
<feature type="compositionally biased region" description="Basic and acidic residues" evidence="5">
    <location>
        <begin position="649"/>
        <end position="668"/>
    </location>
</feature>
<protein>
    <submittedName>
        <fullName evidence="9">GTPase domain containing protein, putative</fullName>
    </submittedName>
</protein>
<feature type="region of interest" description="Disordered" evidence="5">
    <location>
        <begin position="649"/>
        <end position="706"/>
    </location>
</feature>
<keyword evidence="10" id="KW-1185">Reference proteome</keyword>
<dbReference type="InterPro" id="IPR006073">
    <property type="entry name" value="GTP-bd"/>
</dbReference>